<name>A0A8H7Y4N1_PSICU</name>
<evidence type="ECO:0000256" key="1">
    <source>
        <dbReference type="ARBA" id="ARBA00022741"/>
    </source>
</evidence>
<sequence length="279" mass="31098">MGTSVNGSGPILAEDENIRNFLQKYPENVDVHVVIMGRSGVGKSEFINEVLREEYGHNLKPEQLMKVEHTLRRCTTEVRTAGLRKTSEGRRIVLVDTPGLDGVINGNEDQAPPIETVANWLRDIHTANLLLAGIIWLFDISQNALCLEDYECLRTLQELCGADSLSRILIATTKWEKERGEQTEKIMSLEKFLEPITKAGAKFVQGKCPARDIIAKSLAGHNSGAVLQIQDEMGVKRKPFSKTIVGASYLRTHKPASSDRASGAYAWFRRLFTMGRFGK</sequence>
<accession>A0A8H7Y4N1</accession>
<dbReference type="GO" id="GO:0005525">
    <property type="term" value="F:GTP binding"/>
    <property type="evidence" value="ECO:0007669"/>
    <property type="project" value="InterPro"/>
</dbReference>
<dbReference type="AlphaFoldDB" id="A0A8H7Y4N1"/>
<dbReference type="CDD" id="cd00882">
    <property type="entry name" value="Ras_like_GTPase"/>
    <property type="match status" value="1"/>
</dbReference>
<dbReference type="InterPro" id="IPR006703">
    <property type="entry name" value="G_AIG1"/>
</dbReference>
<evidence type="ECO:0000313" key="3">
    <source>
        <dbReference type="EMBL" id="KAG5170879.1"/>
    </source>
</evidence>
<dbReference type="InterPro" id="IPR027417">
    <property type="entry name" value="P-loop_NTPase"/>
</dbReference>
<dbReference type="SUPFAM" id="SSF52540">
    <property type="entry name" value="P-loop containing nucleoside triphosphate hydrolases"/>
    <property type="match status" value="1"/>
</dbReference>
<protein>
    <recommendedName>
        <fullName evidence="2">AIG1-type G domain-containing protein</fullName>
    </recommendedName>
</protein>
<organism evidence="3">
    <name type="scientific">Psilocybe cubensis</name>
    <name type="common">Psychedelic mushroom</name>
    <name type="synonym">Stropharia cubensis</name>
    <dbReference type="NCBI Taxonomy" id="181762"/>
    <lineage>
        <taxon>Eukaryota</taxon>
        <taxon>Fungi</taxon>
        <taxon>Dikarya</taxon>
        <taxon>Basidiomycota</taxon>
        <taxon>Agaricomycotina</taxon>
        <taxon>Agaricomycetes</taxon>
        <taxon>Agaricomycetidae</taxon>
        <taxon>Agaricales</taxon>
        <taxon>Agaricineae</taxon>
        <taxon>Strophariaceae</taxon>
        <taxon>Psilocybe</taxon>
    </lineage>
</organism>
<dbReference type="EMBL" id="JAFIQS010000003">
    <property type="protein sequence ID" value="KAG5170879.1"/>
    <property type="molecule type" value="Genomic_DNA"/>
</dbReference>
<comment type="caution">
    <text evidence="3">The sequence shown here is derived from an EMBL/GenBank/DDBJ whole genome shotgun (WGS) entry which is preliminary data.</text>
</comment>
<reference evidence="3" key="1">
    <citation type="submission" date="2021-02" db="EMBL/GenBank/DDBJ databases">
        <title>Psilocybe cubensis genome.</title>
        <authorList>
            <person name="Mckernan K.J."/>
            <person name="Crawford S."/>
            <person name="Trippe A."/>
            <person name="Kane L.T."/>
            <person name="Mclaughlin S."/>
        </authorList>
    </citation>
    <scope>NUCLEOTIDE SEQUENCE [LARGE SCALE GENOMIC DNA]</scope>
    <source>
        <strain evidence="3">MGC-MH-2018</strain>
    </source>
</reference>
<dbReference type="Gene3D" id="3.40.50.300">
    <property type="entry name" value="P-loop containing nucleotide triphosphate hydrolases"/>
    <property type="match status" value="1"/>
</dbReference>
<gene>
    <name evidence="3" type="ORF">JR316_002954</name>
</gene>
<dbReference type="OrthoDB" id="2846732at2759"/>
<feature type="domain" description="AIG1-type G" evidence="2">
    <location>
        <begin position="32"/>
        <end position="194"/>
    </location>
</feature>
<keyword evidence="1" id="KW-0547">Nucleotide-binding</keyword>
<proteinExistence type="predicted"/>
<evidence type="ECO:0000259" key="2">
    <source>
        <dbReference type="Pfam" id="PF04548"/>
    </source>
</evidence>
<dbReference type="Pfam" id="PF04548">
    <property type="entry name" value="AIG1"/>
    <property type="match status" value="1"/>
</dbReference>